<evidence type="ECO:0000256" key="1">
    <source>
        <dbReference type="ARBA" id="ARBA00004496"/>
    </source>
</evidence>
<dbReference type="GO" id="GO:0070935">
    <property type="term" value="P:3'-UTR-mediated mRNA stabilization"/>
    <property type="evidence" value="ECO:0007669"/>
    <property type="project" value="TreeGrafter"/>
</dbReference>
<comment type="subcellular location">
    <subcellularLocation>
        <location evidence="1">Cytoplasm</location>
    </subcellularLocation>
</comment>
<dbReference type="GO" id="GO:0005737">
    <property type="term" value="C:cytoplasm"/>
    <property type="evidence" value="ECO:0007669"/>
    <property type="project" value="UniProtKB-SubCell"/>
</dbReference>
<dbReference type="InterPro" id="IPR003954">
    <property type="entry name" value="RRM_euk-type"/>
</dbReference>
<dbReference type="GO" id="GO:0051321">
    <property type="term" value="P:meiotic cell cycle"/>
    <property type="evidence" value="ECO:0007669"/>
    <property type="project" value="UniProtKB-ARBA"/>
</dbReference>
<proteinExistence type="predicted"/>
<keyword evidence="6" id="KW-0744">Spermatogenesis</keyword>
<keyword evidence="2" id="KW-0217">Developmental protein</keyword>
<dbReference type="EMBL" id="VSWD01000001">
    <property type="protein sequence ID" value="KAK3108912.1"/>
    <property type="molecule type" value="Genomic_DNA"/>
</dbReference>
<dbReference type="GO" id="GO:0003730">
    <property type="term" value="F:mRNA 3'-UTR binding"/>
    <property type="evidence" value="ECO:0007669"/>
    <property type="project" value="TreeGrafter"/>
</dbReference>
<dbReference type="GO" id="GO:0007283">
    <property type="term" value="P:spermatogenesis"/>
    <property type="evidence" value="ECO:0007669"/>
    <property type="project" value="UniProtKB-KW"/>
</dbReference>
<protein>
    <recommendedName>
        <fullName evidence="9">RRM domain-containing protein</fullName>
    </recommendedName>
</protein>
<dbReference type="PANTHER" id="PTHR11176">
    <property type="entry name" value="BOULE-RELATED"/>
    <property type="match status" value="1"/>
</dbReference>
<evidence type="ECO:0000313" key="11">
    <source>
        <dbReference type="Proteomes" id="UP001186944"/>
    </source>
</evidence>
<dbReference type="Pfam" id="PF00076">
    <property type="entry name" value="RRM_1"/>
    <property type="match status" value="1"/>
</dbReference>
<evidence type="ECO:0000256" key="5">
    <source>
        <dbReference type="ARBA" id="ARBA00022845"/>
    </source>
</evidence>
<name>A0AA89CC03_PINIB</name>
<dbReference type="GO" id="GO:0045948">
    <property type="term" value="P:positive regulation of translational initiation"/>
    <property type="evidence" value="ECO:0007669"/>
    <property type="project" value="TreeGrafter"/>
</dbReference>
<evidence type="ECO:0000256" key="8">
    <source>
        <dbReference type="PROSITE-ProRule" id="PRU00176"/>
    </source>
</evidence>
<dbReference type="InterPro" id="IPR012677">
    <property type="entry name" value="Nucleotide-bd_a/b_plait_sf"/>
</dbReference>
<evidence type="ECO:0000256" key="6">
    <source>
        <dbReference type="ARBA" id="ARBA00022871"/>
    </source>
</evidence>
<dbReference type="GO" id="GO:0008494">
    <property type="term" value="F:translation activator activity"/>
    <property type="evidence" value="ECO:0007669"/>
    <property type="project" value="TreeGrafter"/>
</dbReference>
<keyword evidence="4" id="KW-0221">Differentiation</keyword>
<dbReference type="PROSITE" id="PS50102">
    <property type="entry name" value="RRM"/>
    <property type="match status" value="1"/>
</dbReference>
<evidence type="ECO:0000256" key="4">
    <source>
        <dbReference type="ARBA" id="ARBA00022782"/>
    </source>
</evidence>
<keyword evidence="7 8" id="KW-0694">RNA-binding</keyword>
<dbReference type="SMART" id="SM00361">
    <property type="entry name" value="RRM_1"/>
    <property type="match status" value="1"/>
</dbReference>
<dbReference type="InterPro" id="IPR034988">
    <property type="entry name" value="DAZ_BOULE_RRM"/>
</dbReference>
<evidence type="ECO:0000256" key="7">
    <source>
        <dbReference type="ARBA" id="ARBA00022884"/>
    </source>
</evidence>
<evidence type="ECO:0000256" key="2">
    <source>
        <dbReference type="ARBA" id="ARBA00022473"/>
    </source>
</evidence>
<dbReference type="SMART" id="SM00360">
    <property type="entry name" value="RRM"/>
    <property type="match status" value="1"/>
</dbReference>
<dbReference type="Proteomes" id="UP001186944">
    <property type="component" value="Unassembled WGS sequence"/>
</dbReference>
<evidence type="ECO:0000259" key="9">
    <source>
        <dbReference type="PROSITE" id="PS50102"/>
    </source>
</evidence>
<comment type="caution">
    <text evidence="10">The sequence shown here is derived from an EMBL/GenBank/DDBJ whole genome shotgun (WGS) entry which is preliminary data.</text>
</comment>
<keyword evidence="3" id="KW-0963">Cytoplasm</keyword>
<sequence>MLTKVSFLFQTSSAEASPIVTPSSTPGAGTQAPKYGTLVPNRVFVGGIAANTTEQELKQFFTGYGAVKDTKIIVDRAGVSKGYGFVTFESQEDADKIIKNEADNLVFKDRKLNIGPAIRKQQQQMMNRSFGVESLSPELLGPIQKETNLGPGVFYSNGVPYTYQNGMAIFHAPDTGYPIAQPQTPTYQVVPQTPTVYVTPQSYSAYQPATPQWAPATAAAATQWRWTQQSPQQAVTASPGYYYAAVHTSPELMYAQAPPQIYQPGEVPDATVMDNQAMEGSLFHKPVEQPLLSTPVSTESNTTSNTTIQQPCSAVTSVPETSTLKLVSGTPNITTPVAMAMPLPQPVVPTGNTVSLTKPTYSSSTAPYPKKSVTAIPRRPFSSPTLLVKHGHKVQRVMMPAKAVTPNGHMTYLRDDGIPGYSLIAPASSETL</sequence>
<dbReference type="InterPro" id="IPR035979">
    <property type="entry name" value="RBD_domain_sf"/>
</dbReference>
<gene>
    <name evidence="10" type="ORF">FSP39_018516</name>
</gene>
<dbReference type="AlphaFoldDB" id="A0AA89CC03"/>
<keyword evidence="11" id="KW-1185">Reference proteome</keyword>
<dbReference type="GO" id="GO:0030154">
    <property type="term" value="P:cell differentiation"/>
    <property type="evidence" value="ECO:0007669"/>
    <property type="project" value="UniProtKB-KW"/>
</dbReference>
<evidence type="ECO:0000313" key="10">
    <source>
        <dbReference type="EMBL" id="KAK3108912.1"/>
    </source>
</evidence>
<accession>A0AA89CC03</accession>
<evidence type="ECO:0000256" key="3">
    <source>
        <dbReference type="ARBA" id="ARBA00022490"/>
    </source>
</evidence>
<dbReference type="CDD" id="cd12412">
    <property type="entry name" value="RRM_DAZL_BOULE"/>
    <property type="match status" value="1"/>
</dbReference>
<organism evidence="10 11">
    <name type="scientific">Pinctada imbricata</name>
    <name type="common">Atlantic pearl-oyster</name>
    <name type="synonym">Pinctada martensii</name>
    <dbReference type="NCBI Taxonomy" id="66713"/>
    <lineage>
        <taxon>Eukaryota</taxon>
        <taxon>Metazoa</taxon>
        <taxon>Spiralia</taxon>
        <taxon>Lophotrochozoa</taxon>
        <taxon>Mollusca</taxon>
        <taxon>Bivalvia</taxon>
        <taxon>Autobranchia</taxon>
        <taxon>Pteriomorphia</taxon>
        <taxon>Pterioida</taxon>
        <taxon>Pterioidea</taxon>
        <taxon>Pteriidae</taxon>
        <taxon>Pinctada</taxon>
    </lineage>
</organism>
<dbReference type="PANTHER" id="PTHR11176:SF57">
    <property type="entry name" value="PROTEIN BOULE"/>
    <property type="match status" value="1"/>
</dbReference>
<dbReference type="FunFam" id="3.30.70.330:FF:000167">
    <property type="entry name" value="protein boule-like isoform X1"/>
    <property type="match status" value="1"/>
</dbReference>
<keyword evidence="5" id="KW-0810">Translation regulation</keyword>
<dbReference type="SUPFAM" id="SSF54928">
    <property type="entry name" value="RNA-binding domain, RBD"/>
    <property type="match status" value="1"/>
</dbReference>
<dbReference type="Gene3D" id="3.30.70.330">
    <property type="match status" value="1"/>
</dbReference>
<reference evidence="10" key="1">
    <citation type="submission" date="2019-08" db="EMBL/GenBank/DDBJ databases">
        <title>The improved chromosome-level genome for the pearl oyster Pinctada fucata martensii using PacBio sequencing and Hi-C.</title>
        <authorList>
            <person name="Zheng Z."/>
        </authorList>
    </citation>
    <scope>NUCLEOTIDE SEQUENCE</scope>
    <source>
        <strain evidence="10">ZZ-2019</strain>
        <tissue evidence="10">Adductor muscle</tissue>
    </source>
</reference>
<feature type="domain" description="RRM" evidence="9">
    <location>
        <begin position="41"/>
        <end position="119"/>
    </location>
</feature>
<dbReference type="InterPro" id="IPR000504">
    <property type="entry name" value="RRM_dom"/>
</dbReference>